<keyword evidence="3" id="KW-1185">Reference proteome</keyword>
<sequence length="185" mass="20191">MTRGEAVGRRGRARRCRFAKGRPPLDDDLLCFEDFPVGEVAEFGHLEVTADEIKSFAREFDPLPFHTDEAAAEASFMGGLCASGWHVVALLMRMCCEGYVLRTASMGSNGVDEVKWLKPVRPGDVLSVRRTTLAARVSRKRPEMGIVTFLWEIVTQTGATAAEVRGVNLVATRASRAVPSEAGHA</sequence>
<evidence type="ECO:0000259" key="1">
    <source>
        <dbReference type="Pfam" id="PF01575"/>
    </source>
</evidence>
<accession>A0A7S8HE68</accession>
<proteinExistence type="predicted"/>
<dbReference type="InterPro" id="IPR002539">
    <property type="entry name" value="MaoC-like_dom"/>
</dbReference>
<feature type="domain" description="MaoC-like" evidence="1">
    <location>
        <begin position="42"/>
        <end position="140"/>
    </location>
</feature>
<name>A0A7S8HE68_9HYPH</name>
<dbReference type="Pfam" id="PF01575">
    <property type="entry name" value="MaoC_dehydratas"/>
    <property type="match status" value="1"/>
</dbReference>
<dbReference type="Proteomes" id="UP000593594">
    <property type="component" value="Chromosome"/>
</dbReference>
<dbReference type="Gene3D" id="3.10.129.10">
    <property type="entry name" value="Hotdog Thioesterase"/>
    <property type="match status" value="1"/>
</dbReference>
<dbReference type="PANTHER" id="PTHR43664">
    <property type="entry name" value="MONOAMINE OXIDASE-RELATED"/>
    <property type="match status" value="1"/>
</dbReference>
<dbReference type="InterPro" id="IPR029069">
    <property type="entry name" value="HotDog_dom_sf"/>
</dbReference>
<dbReference type="KEGG" id="kmn:HW532_17255"/>
<dbReference type="EMBL" id="CP058214">
    <property type="protein sequence ID" value="QPC45390.1"/>
    <property type="molecule type" value="Genomic_DNA"/>
</dbReference>
<reference evidence="2 3" key="1">
    <citation type="submission" date="2020-06" db="EMBL/GenBank/DDBJ databases">
        <title>Genome sequence of 2 isolates from Red Sea Mangroves.</title>
        <authorList>
            <person name="Sefrji F."/>
            <person name="Michoud G."/>
            <person name="Merlino G."/>
            <person name="Daffonchio D."/>
        </authorList>
    </citation>
    <scope>NUCLEOTIDE SEQUENCE [LARGE SCALE GENOMIC DNA]</scope>
    <source>
        <strain evidence="2 3">R1DC25</strain>
    </source>
</reference>
<dbReference type="SUPFAM" id="SSF54637">
    <property type="entry name" value="Thioesterase/thiol ester dehydrase-isomerase"/>
    <property type="match status" value="1"/>
</dbReference>
<dbReference type="InterPro" id="IPR052342">
    <property type="entry name" value="MCH/BMMD"/>
</dbReference>
<dbReference type="PANTHER" id="PTHR43664:SF1">
    <property type="entry name" value="BETA-METHYLMALYL-COA DEHYDRATASE"/>
    <property type="match status" value="1"/>
</dbReference>
<dbReference type="CDD" id="cd03454">
    <property type="entry name" value="YdeM"/>
    <property type="match status" value="1"/>
</dbReference>
<gene>
    <name evidence="2" type="ORF">HW532_17255</name>
</gene>
<protein>
    <submittedName>
        <fullName evidence="2">MaoC family dehydratase</fullName>
    </submittedName>
</protein>
<dbReference type="AlphaFoldDB" id="A0A7S8HE68"/>
<evidence type="ECO:0000313" key="2">
    <source>
        <dbReference type="EMBL" id="QPC45390.1"/>
    </source>
</evidence>
<evidence type="ECO:0000313" key="3">
    <source>
        <dbReference type="Proteomes" id="UP000593594"/>
    </source>
</evidence>
<organism evidence="2 3">
    <name type="scientific">Kaustia mangrovi</name>
    <dbReference type="NCBI Taxonomy" id="2593653"/>
    <lineage>
        <taxon>Bacteria</taxon>
        <taxon>Pseudomonadati</taxon>
        <taxon>Pseudomonadota</taxon>
        <taxon>Alphaproteobacteria</taxon>
        <taxon>Hyphomicrobiales</taxon>
        <taxon>Parvibaculaceae</taxon>
        <taxon>Kaustia</taxon>
    </lineage>
</organism>